<organism evidence="1">
    <name type="scientific">Oscillatoriales cyanobacterium SpSt-418</name>
    <dbReference type="NCBI Taxonomy" id="2282169"/>
    <lineage>
        <taxon>Bacteria</taxon>
        <taxon>Bacillati</taxon>
        <taxon>Cyanobacteriota</taxon>
        <taxon>Cyanophyceae</taxon>
        <taxon>Oscillatoriophycideae</taxon>
        <taxon>Oscillatoriales</taxon>
    </lineage>
</organism>
<dbReference type="PANTHER" id="PTHR20873">
    <property type="entry name" value="L-SERYL-TRNA(SEC) KINASE"/>
    <property type="match status" value="1"/>
</dbReference>
<dbReference type="InterPro" id="IPR027417">
    <property type="entry name" value="P-loop_NTPase"/>
</dbReference>
<protein>
    <submittedName>
        <fullName evidence="1">Adenylyl-sulfate kinase</fullName>
        <ecNumber evidence="1">2.7.1.25</ecNumber>
    </submittedName>
</protein>
<dbReference type="PANTHER" id="PTHR20873:SF0">
    <property type="entry name" value="L-SERYL-TRNA(SEC) KINASE"/>
    <property type="match status" value="1"/>
</dbReference>
<evidence type="ECO:0000313" key="1">
    <source>
        <dbReference type="EMBL" id="HFM97961.1"/>
    </source>
</evidence>
<name>A0A7C3PPC9_9CYAN</name>
<dbReference type="Gene3D" id="3.40.50.300">
    <property type="entry name" value="P-loop containing nucleotide triphosphate hydrolases"/>
    <property type="match status" value="1"/>
</dbReference>
<dbReference type="SUPFAM" id="SSF52540">
    <property type="entry name" value="P-loop containing nucleoside triphosphate hydrolases"/>
    <property type="match status" value="1"/>
</dbReference>
<dbReference type="AlphaFoldDB" id="A0A7C3PPC9"/>
<dbReference type="InterPro" id="IPR017101">
    <property type="entry name" value="P-loop_ATP/GTP-bd_All4644_prd"/>
</dbReference>
<dbReference type="GO" id="GO:0004020">
    <property type="term" value="F:adenylylsulfate kinase activity"/>
    <property type="evidence" value="ECO:0007669"/>
    <property type="project" value="UniProtKB-EC"/>
</dbReference>
<gene>
    <name evidence="1" type="ORF">ENR64_09385</name>
</gene>
<proteinExistence type="predicted"/>
<dbReference type="Pfam" id="PF13671">
    <property type="entry name" value="AAA_33"/>
    <property type="match status" value="1"/>
</dbReference>
<accession>A0A7C3PPC9</accession>
<reference evidence="1" key="1">
    <citation type="journal article" date="2020" name="mSystems">
        <title>Genome- and Community-Level Interaction Insights into Carbon Utilization and Element Cycling Functions of Hydrothermarchaeota in Hydrothermal Sediment.</title>
        <authorList>
            <person name="Zhou Z."/>
            <person name="Liu Y."/>
            <person name="Xu W."/>
            <person name="Pan J."/>
            <person name="Luo Z.H."/>
            <person name="Li M."/>
        </authorList>
    </citation>
    <scope>NUCLEOTIDE SEQUENCE [LARGE SCALE GENOMIC DNA]</scope>
    <source>
        <strain evidence="1">SpSt-418</strain>
    </source>
</reference>
<sequence length="167" mass="19107">MFCLSAVGEHPLLLLIGLPGSGKSTFAAQLTQQDQQYRLISTDRIREALFGSEATQGDWMRIWHEIQRQFKAAIAHSQPGSACIVIYDATNARRRDRRKLILLARHCGFTHITGVWFDTPLDVCLERNRKRDRQVPDEIILQMHRRLLGGPPDLSDGLDELIIHRNQ</sequence>
<dbReference type="PIRSF" id="PIRSF037081">
    <property type="entry name" value="P-loop_All4644_prd"/>
    <property type="match status" value="1"/>
</dbReference>
<dbReference type="InterPro" id="IPR052648">
    <property type="entry name" value="Ser-tRNA(Sec)_kinase"/>
</dbReference>
<keyword evidence="1" id="KW-0418">Kinase</keyword>
<dbReference type="EMBL" id="DSRU01000130">
    <property type="protein sequence ID" value="HFM97961.1"/>
    <property type="molecule type" value="Genomic_DNA"/>
</dbReference>
<keyword evidence="1" id="KW-0808">Transferase</keyword>
<dbReference type="GO" id="GO:0000049">
    <property type="term" value="F:tRNA binding"/>
    <property type="evidence" value="ECO:0007669"/>
    <property type="project" value="TreeGrafter"/>
</dbReference>
<dbReference type="EC" id="2.7.1.25" evidence="1"/>
<comment type="caution">
    <text evidence="1">The sequence shown here is derived from an EMBL/GenBank/DDBJ whole genome shotgun (WGS) entry which is preliminary data.</text>
</comment>